<dbReference type="AlphaFoldDB" id="A0A6N9PZP0"/>
<protein>
    <submittedName>
        <fullName evidence="2">Uncharacterized protein</fullName>
    </submittedName>
</protein>
<evidence type="ECO:0000256" key="1">
    <source>
        <dbReference type="SAM" id="SignalP"/>
    </source>
</evidence>
<name>A0A6N9PZP0_9BACL</name>
<proteinExistence type="predicted"/>
<sequence>MINIKRVTILVLLLVLIAGCSTEATTDNTKVVIEKGEVKTYEDIMTVEDIEEDIDGDEKKERIRLSISPAPQPDPENEGQYLWDDSQVWQLVVEDEGNFYTLFEDHVQGLAELYIANEGQNQNAIIFQTKGTTLSLLQYKYSQEGNFEKRVIYSEGPILHRSTIK</sequence>
<feature type="chain" id="PRO_5026726370" evidence="1">
    <location>
        <begin position="24"/>
        <end position="165"/>
    </location>
</feature>
<dbReference type="OrthoDB" id="2067411at2"/>
<gene>
    <name evidence="2" type="ORF">ERL59_03760</name>
</gene>
<organism evidence="2 3">
    <name type="scientific">Chengkuizengella marina</name>
    <dbReference type="NCBI Taxonomy" id="2507566"/>
    <lineage>
        <taxon>Bacteria</taxon>
        <taxon>Bacillati</taxon>
        <taxon>Bacillota</taxon>
        <taxon>Bacilli</taxon>
        <taxon>Bacillales</taxon>
        <taxon>Paenibacillaceae</taxon>
        <taxon>Chengkuizengella</taxon>
    </lineage>
</organism>
<dbReference type="RefSeq" id="WP_160644680.1">
    <property type="nucleotide sequence ID" value="NZ_SIJB01000009.1"/>
</dbReference>
<dbReference type="EMBL" id="SIJB01000009">
    <property type="protein sequence ID" value="NBI28075.1"/>
    <property type="molecule type" value="Genomic_DNA"/>
</dbReference>
<comment type="caution">
    <text evidence="2">The sequence shown here is derived from an EMBL/GenBank/DDBJ whole genome shotgun (WGS) entry which is preliminary data.</text>
</comment>
<keyword evidence="1" id="KW-0732">Signal</keyword>
<reference evidence="2 3" key="1">
    <citation type="submission" date="2019-01" db="EMBL/GenBank/DDBJ databases">
        <title>Chengkuizengella sp. nov., isolated from deep-sea sediment of East Pacific Ocean.</title>
        <authorList>
            <person name="Yang J."/>
            <person name="Lai Q."/>
            <person name="Shao Z."/>
        </authorList>
    </citation>
    <scope>NUCLEOTIDE SEQUENCE [LARGE SCALE GENOMIC DNA]</scope>
    <source>
        <strain evidence="2 3">YPA3-1-1</strain>
    </source>
</reference>
<accession>A0A6N9PZP0</accession>
<dbReference type="PROSITE" id="PS51257">
    <property type="entry name" value="PROKAR_LIPOPROTEIN"/>
    <property type="match status" value="1"/>
</dbReference>
<feature type="signal peptide" evidence="1">
    <location>
        <begin position="1"/>
        <end position="23"/>
    </location>
</feature>
<keyword evidence="3" id="KW-1185">Reference proteome</keyword>
<dbReference type="Proteomes" id="UP000448943">
    <property type="component" value="Unassembled WGS sequence"/>
</dbReference>
<evidence type="ECO:0000313" key="2">
    <source>
        <dbReference type="EMBL" id="NBI28075.1"/>
    </source>
</evidence>
<evidence type="ECO:0000313" key="3">
    <source>
        <dbReference type="Proteomes" id="UP000448943"/>
    </source>
</evidence>